<evidence type="ECO:0000256" key="1">
    <source>
        <dbReference type="SAM" id="MobiDB-lite"/>
    </source>
</evidence>
<organism evidence="2 3">
    <name type="scientific">Linum trigynum</name>
    <dbReference type="NCBI Taxonomy" id="586398"/>
    <lineage>
        <taxon>Eukaryota</taxon>
        <taxon>Viridiplantae</taxon>
        <taxon>Streptophyta</taxon>
        <taxon>Embryophyta</taxon>
        <taxon>Tracheophyta</taxon>
        <taxon>Spermatophyta</taxon>
        <taxon>Magnoliopsida</taxon>
        <taxon>eudicotyledons</taxon>
        <taxon>Gunneridae</taxon>
        <taxon>Pentapetalae</taxon>
        <taxon>rosids</taxon>
        <taxon>fabids</taxon>
        <taxon>Malpighiales</taxon>
        <taxon>Linaceae</taxon>
        <taxon>Linum</taxon>
    </lineage>
</organism>
<proteinExistence type="predicted"/>
<accession>A0AAV2E5L1</accession>
<feature type="region of interest" description="Disordered" evidence="1">
    <location>
        <begin position="1"/>
        <end position="30"/>
    </location>
</feature>
<dbReference type="EMBL" id="OZ034817">
    <property type="protein sequence ID" value="CAL1381150.1"/>
    <property type="molecule type" value="Genomic_DNA"/>
</dbReference>
<sequence length="123" mass="12674">MNSLAQVAPATVSIPSGRSPDDPASETGPLLLSGEMKMLDKPTGNEAIADMVVDETQTAANRMEEALTTRMETVMGSDPSKSRTAIGVGMSNAPDNNPQSSQPISYAGLLTGGRNPAKLSAAQ</sequence>
<reference evidence="2 3" key="1">
    <citation type="submission" date="2024-04" db="EMBL/GenBank/DDBJ databases">
        <authorList>
            <person name="Fracassetti M."/>
        </authorList>
    </citation>
    <scope>NUCLEOTIDE SEQUENCE [LARGE SCALE GENOMIC DNA]</scope>
</reference>
<protein>
    <submittedName>
        <fullName evidence="2">Uncharacterized protein</fullName>
    </submittedName>
</protein>
<dbReference type="AlphaFoldDB" id="A0AAV2E5L1"/>
<evidence type="ECO:0000313" key="2">
    <source>
        <dbReference type="EMBL" id="CAL1381150.1"/>
    </source>
</evidence>
<dbReference type="Proteomes" id="UP001497516">
    <property type="component" value="Chromosome 4"/>
</dbReference>
<feature type="compositionally biased region" description="Polar residues" evidence="1">
    <location>
        <begin position="93"/>
        <end position="104"/>
    </location>
</feature>
<feature type="region of interest" description="Disordered" evidence="1">
    <location>
        <begin position="72"/>
        <end position="123"/>
    </location>
</feature>
<evidence type="ECO:0000313" key="3">
    <source>
        <dbReference type="Proteomes" id="UP001497516"/>
    </source>
</evidence>
<keyword evidence="3" id="KW-1185">Reference proteome</keyword>
<gene>
    <name evidence="2" type="ORF">LTRI10_LOCUS22551</name>
</gene>
<name>A0AAV2E5L1_9ROSI</name>